<keyword evidence="1 2" id="KW-0808">Transferase</keyword>
<dbReference type="GO" id="GO:0008476">
    <property type="term" value="F:protein-tyrosine sulfotransferase activity"/>
    <property type="evidence" value="ECO:0007669"/>
    <property type="project" value="InterPro"/>
</dbReference>
<dbReference type="PANTHER" id="PTHR12788:SF10">
    <property type="entry name" value="PROTEIN-TYROSINE SULFOTRANSFERASE"/>
    <property type="match status" value="1"/>
</dbReference>
<dbReference type="EMBL" id="VIFK01000105">
    <property type="protein sequence ID" value="TQE98983.1"/>
    <property type="molecule type" value="Genomic_DNA"/>
</dbReference>
<evidence type="ECO:0000313" key="3">
    <source>
        <dbReference type="Proteomes" id="UP000315400"/>
    </source>
</evidence>
<evidence type="ECO:0000256" key="1">
    <source>
        <dbReference type="ARBA" id="ARBA00022679"/>
    </source>
</evidence>
<dbReference type="InterPro" id="IPR027417">
    <property type="entry name" value="P-loop_NTPase"/>
</dbReference>
<dbReference type="PANTHER" id="PTHR12788">
    <property type="entry name" value="PROTEIN-TYROSINE SULFOTRANSFERASE 2"/>
    <property type="match status" value="1"/>
</dbReference>
<dbReference type="Gene3D" id="3.40.50.300">
    <property type="entry name" value="P-loop containing nucleotide triphosphate hydrolases"/>
    <property type="match status" value="1"/>
</dbReference>
<proteinExistence type="predicted"/>
<gene>
    <name evidence="2" type="ORF">FKY71_10995</name>
</gene>
<sequence>MSGSGDSMNEPFFVLSSGRSGSTLLASMLNMHSRIYIPVELFGLYSYLPRRLPWYGDLDREINLWRLALDLRHVGHMRQIDEGFDPDLFVSLMKEKCKCYSSVIQAFYEVLCEVSGKPVVGDKTPNNMPYFRLISETFPESRFVHLVRDGRDCAISSMKWREGVQFRNLYELASSWCRTNLAMAGFGKENPGRYLLLRYEDLIQDPEMELGRVCEFLGEGFERAMLEFSGGGFARKNAEALGHHGNLGRGLLRENKGKWKAKMSDGEVMLHDALAGSALAEFGYPVRSGARGVRWRVSLLGGWGVTTGRRVLRKLRGSWLEGKFRALLFVKRMLGVVRLRELFVRKPSAVR</sequence>
<evidence type="ECO:0000313" key="2">
    <source>
        <dbReference type="EMBL" id="TQE98983.1"/>
    </source>
</evidence>
<dbReference type="SUPFAM" id="SSF52540">
    <property type="entry name" value="P-loop containing nucleoside triphosphate hydrolases"/>
    <property type="match status" value="1"/>
</dbReference>
<dbReference type="AlphaFoldDB" id="A0A540VS34"/>
<dbReference type="Proteomes" id="UP000315400">
    <property type="component" value="Unassembled WGS sequence"/>
</dbReference>
<accession>A0A540VS34</accession>
<dbReference type="InterPro" id="IPR026634">
    <property type="entry name" value="TPST-like"/>
</dbReference>
<organism evidence="2 3">
    <name type="scientific">Spiribacter salinus</name>
    <dbReference type="NCBI Taxonomy" id="1335746"/>
    <lineage>
        <taxon>Bacteria</taxon>
        <taxon>Pseudomonadati</taxon>
        <taxon>Pseudomonadota</taxon>
        <taxon>Gammaproteobacteria</taxon>
        <taxon>Chromatiales</taxon>
        <taxon>Ectothiorhodospiraceae</taxon>
        <taxon>Spiribacter</taxon>
    </lineage>
</organism>
<protein>
    <submittedName>
        <fullName evidence="2">Sulfotransferase</fullName>
    </submittedName>
</protein>
<dbReference type="Pfam" id="PF13469">
    <property type="entry name" value="Sulfotransfer_3"/>
    <property type="match status" value="1"/>
</dbReference>
<reference evidence="2 3" key="1">
    <citation type="submission" date="2019-06" db="EMBL/GenBank/DDBJ databases">
        <title>Metagenome assembled Genome of Spiribacter salinus SL48-SHIP from the microbial mat of Salt Lake 48 (Novosibirsk region, Russia).</title>
        <authorList>
            <person name="Shipova A."/>
            <person name="Rozanov A.S."/>
            <person name="Bryanskaya A.V."/>
            <person name="Peltek S.E."/>
        </authorList>
    </citation>
    <scope>NUCLEOTIDE SEQUENCE [LARGE SCALE GENOMIC DNA]</scope>
    <source>
        <strain evidence="2">SL48-SHIP-2</strain>
    </source>
</reference>
<comment type="caution">
    <text evidence="2">The sequence shown here is derived from an EMBL/GenBank/DDBJ whole genome shotgun (WGS) entry which is preliminary data.</text>
</comment>
<name>A0A540VS34_9GAMM</name>